<name>A0A077DGQ4_9BURK</name>
<keyword evidence="8 11" id="KW-0808">Transferase</keyword>
<reference evidence="12 13" key="1">
    <citation type="journal article" date="2014" name="BMC Genomics">
        <title>A genomic perspective on a new bacterial genus and species from the Alcaligenaceae family, Basilea psittacipulmonis.</title>
        <authorList>
            <person name="Whiteson K.L."/>
            <person name="Hernandez D."/>
            <person name="Lazarevic V."/>
            <person name="Gaia N."/>
            <person name="Farinelli L."/>
            <person name="Francois P."/>
            <person name="Pilo P."/>
            <person name="Frey J."/>
            <person name="Schrenzel J."/>
        </authorList>
    </citation>
    <scope>NUCLEOTIDE SEQUENCE [LARGE SCALE GENOMIC DNA]</scope>
    <source>
        <strain evidence="12 13">DSM 24701</strain>
    </source>
</reference>
<evidence type="ECO:0000256" key="11">
    <source>
        <dbReference type="HAMAP-Rule" id="MF_00392"/>
    </source>
</evidence>
<evidence type="ECO:0000313" key="12">
    <source>
        <dbReference type="EMBL" id="AIL32642.1"/>
    </source>
</evidence>
<keyword evidence="6 11" id="KW-0441">Lipid A biosynthesis</keyword>
<dbReference type="SUPFAM" id="SSF53756">
    <property type="entry name" value="UDP-Glycosyltransferase/glycogen phosphorylase"/>
    <property type="match status" value="1"/>
</dbReference>
<dbReference type="NCBIfam" id="TIGR00215">
    <property type="entry name" value="lpxB"/>
    <property type="match status" value="1"/>
</dbReference>
<dbReference type="eggNOG" id="COG0763">
    <property type="taxonomic scope" value="Bacteria"/>
</dbReference>
<dbReference type="HOGENOM" id="CLU_036577_3_0_4"/>
<comment type="catalytic activity">
    <reaction evidence="10 11">
        <text>a lipid X + a UDP-2-N,3-O-bis[(3R)-3-hydroxyacyl]-alpha-D-glucosamine = a lipid A disaccharide + UDP + H(+)</text>
        <dbReference type="Rhea" id="RHEA:67828"/>
        <dbReference type="ChEBI" id="CHEBI:15378"/>
        <dbReference type="ChEBI" id="CHEBI:58223"/>
        <dbReference type="ChEBI" id="CHEBI:137748"/>
        <dbReference type="ChEBI" id="CHEBI:176338"/>
        <dbReference type="ChEBI" id="CHEBI:176343"/>
        <dbReference type="EC" id="2.4.1.182"/>
    </reaction>
</comment>
<dbReference type="InterPro" id="IPR003835">
    <property type="entry name" value="Glyco_trans_19"/>
</dbReference>
<keyword evidence="13" id="KW-1185">Reference proteome</keyword>
<protein>
    <recommendedName>
        <fullName evidence="4 11">Lipid-A-disaccharide synthase</fullName>
        <ecNumber evidence="3 11">2.4.1.182</ecNumber>
    </recommendedName>
</protein>
<dbReference type="GO" id="GO:0005543">
    <property type="term" value="F:phospholipid binding"/>
    <property type="evidence" value="ECO:0007669"/>
    <property type="project" value="TreeGrafter"/>
</dbReference>
<evidence type="ECO:0000256" key="10">
    <source>
        <dbReference type="ARBA" id="ARBA00048975"/>
    </source>
</evidence>
<keyword evidence="5 11" id="KW-0444">Lipid biosynthesis</keyword>
<comment type="similarity">
    <text evidence="2 11">Belongs to the LpxB family.</text>
</comment>
<evidence type="ECO:0000256" key="8">
    <source>
        <dbReference type="ARBA" id="ARBA00022679"/>
    </source>
</evidence>
<dbReference type="PANTHER" id="PTHR30372">
    <property type="entry name" value="LIPID-A-DISACCHARIDE SYNTHASE"/>
    <property type="match status" value="1"/>
</dbReference>
<sequence length="381" mass="42780">MKKIGIVAGEPSGDLIASRLMQSMNAQYIGIGGPHMQKEGLDSLYNMDVLSVFGYVDALKSLPKLIHTYYGLKDQLLKSQLDVFVGIDAPDFNLRLEHALKQKGIPTVHYVSPSIWAWRYERIHKIREAVSHMLVLFPFEVAIYEKEGIPVTFVGHPLASQIPANPDPLISRERLGIAKDKPVLAILPGSRQTEIELLAPRFLETAQKLQQEHPDICFIVPLVNEKRAKQFKAILKNYPLKNLFLFQEPVSNWPIAWDVMQACDAALVASGTACLELALFQKPMVISYVLSPLMKTIMKWKSGQDKPNIPWVGLPNILLSEFAVPELLQDQATVANLYQACIEALFDTSHRDVVKKKFQTIHQMLHQDTAKLASEAIARLA</sequence>
<accession>A0A077DGQ4</accession>
<evidence type="ECO:0000313" key="13">
    <source>
        <dbReference type="Proteomes" id="UP000028945"/>
    </source>
</evidence>
<dbReference type="KEGG" id="bpsi:IX83_04365"/>
<evidence type="ECO:0000256" key="4">
    <source>
        <dbReference type="ARBA" id="ARBA00020902"/>
    </source>
</evidence>
<evidence type="ECO:0000256" key="3">
    <source>
        <dbReference type="ARBA" id="ARBA00012687"/>
    </source>
</evidence>
<dbReference type="AlphaFoldDB" id="A0A077DGQ4"/>
<keyword evidence="9 11" id="KW-0443">Lipid metabolism</keyword>
<organism evidence="12 13">
    <name type="scientific">Basilea psittacipulmonis DSM 24701</name>
    <dbReference type="NCBI Taxonomy" id="1072685"/>
    <lineage>
        <taxon>Bacteria</taxon>
        <taxon>Pseudomonadati</taxon>
        <taxon>Pseudomonadota</taxon>
        <taxon>Betaproteobacteria</taxon>
        <taxon>Burkholderiales</taxon>
        <taxon>Alcaligenaceae</taxon>
        <taxon>Basilea</taxon>
    </lineage>
</organism>
<dbReference type="HAMAP" id="MF_00392">
    <property type="entry name" value="LpxB"/>
    <property type="match status" value="1"/>
</dbReference>
<dbReference type="OrthoDB" id="9801642at2"/>
<evidence type="ECO:0000256" key="5">
    <source>
        <dbReference type="ARBA" id="ARBA00022516"/>
    </source>
</evidence>
<evidence type="ECO:0000256" key="1">
    <source>
        <dbReference type="ARBA" id="ARBA00002056"/>
    </source>
</evidence>
<dbReference type="GO" id="GO:0016020">
    <property type="term" value="C:membrane"/>
    <property type="evidence" value="ECO:0007669"/>
    <property type="project" value="GOC"/>
</dbReference>
<dbReference type="EC" id="2.4.1.182" evidence="3 11"/>
<dbReference type="PANTHER" id="PTHR30372:SF4">
    <property type="entry name" value="LIPID-A-DISACCHARIDE SYNTHASE, MITOCHONDRIAL-RELATED"/>
    <property type="match status" value="1"/>
</dbReference>
<dbReference type="GO" id="GO:0009245">
    <property type="term" value="P:lipid A biosynthetic process"/>
    <property type="evidence" value="ECO:0007669"/>
    <property type="project" value="UniProtKB-UniRule"/>
</dbReference>
<dbReference type="UniPathway" id="UPA00973"/>
<dbReference type="GO" id="GO:0008915">
    <property type="term" value="F:lipid-A-disaccharide synthase activity"/>
    <property type="evidence" value="ECO:0007669"/>
    <property type="project" value="UniProtKB-UniRule"/>
</dbReference>
<dbReference type="EMBL" id="CP009238">
    <property type="protein sequence ID" value="AIL32642.1"/>
    <property type="molecule type" value="Genomic_DNA"/>
</dbReference>
<evidence type="ECO:0000256" key="6">
    <source>
        <dbReference type="ARBA" id="ARBA00022556"/>
    </source>
</evidence>
<dbReference type="RefSeq" id="WP_038499585.1">
    <property type="nucleotide sequence ID" value="NZ_AFWK01000057.1"/>
</dbReference>
<proteinExistence type="inferred from homology"/>
<comment type="function">
    <text evidence="1 11">Condensation of UDP-2,3-diacylglucosamine and 2,3-diacylglucosamine-1-phosphate to form lipid A disaccharide, a precursor of lipid A, a phosphorylated glycolipid that anchors the lipopolysaccharide to the outer membrane of the cell.</text>
</comment>
<evidence type="ECO:0000256" key="7">
    <source>
        <dbReference type="ARBA" id="ARBA00022676"/>
    </source>
</evidence>
<evidence type="ECO:0000256" key="9">
    <source>
        <dbReference type="ARBA" id="ARBA00023098"/>
    </source>
</evidence>
<evidence type="ECO:0000256" key="2">
    <source>
        <dbReference type="ARBA" id="ARBA00007868"/>
    </source>
</evidence>
<keyword evidence="7 11" id="KW-0328">Glycosyltransferase</keyword>
<dbReference type="Proteomes" id="UP000028945">
    <property type="component" value="Chromosome"/>
</dbReference>
<gene>
    <name evidence="11" type="primary">lpxB</name>
    <name evidence="12" type="ORF">IX83_04365</name>
</gene>
<dbReference type="Pfam" id="PF02684">
    <property type="entry name" value="LpxB"/>
    <property type="match status" value="1"/>
</dbReference>
<comment type="pathway">
    <text evidence="11">Bacterial outer membrane biogenesis; LPS lipid A biosynthesis.</text>
</comment>
<dbReference type="STRING" id="1072685.IX83_04365"/>